<comment type="caution">
    <text evidence="2">The sequence shown here is derived from an EMBL/GenBank/DDBJ whole genome shotgun (WGS) entry which is preliminary data.</text>
</comment>
<name>A0AAD7GDW8_MYCRO</name>
<proteinExistence type="predicted"/>
<organism evidence="2 3">
    <name type="scientific">Mycena rosella</name>
    <name type="common">Pink bonnet</name>
    <name type="synonym">Agaricus rosellus</name>
    <dbReference type="NCBI Taxonomy" id="1033263"/>
    <lineage>
        <taxon>Eukaryota</taxon>
        <taxon>Fungi</taxon>
        <taxon>Dikarya</taxon>
        <taxon>Basidiomycota</taxon>
        <taxon>Agaricomycotina</taxon>
        <taxon>Agaricomycetes</taxon>
        <taxon>Agaricomycetidae</taxon>
        <taxon>Agaricales</taxon>
        <taxon>Marasmiineae</taxon>
        <taxon>Mycenaceae</taxon>
        <taxon>Mycena</taxon>
    </lineage>
</organism>
<dbReference type="Proteomes" id="UP001221757">
    <property type="component" value="Unassembled WGS sequence"/>
</dbReference>
<accession>A0AAD7GDW8</accession>
<sequence>RVEELWFEDGNIVIQAGNSQFRLYRGILAARSPVFQDMLSFPQPSDSELVEGCPLVRLPDVAIEVTAFLKAIFAPPCSSTYRASHRSPRYFPPFPARTSFEIIAGCLRLSHKYEVDYLRRRALIHLSSRYRTTLSEYDSSKGPNPERAPSKTVSFNRPNGLHRVLSTEIFHGATYNGVPTRLCIEDQTEFLHGHVNHTRAATVITRFLYDPREIDECRSPARCLEVRANATTANQDTISTFSHIPLRVWDADDWESLSALCIPCLSVLQDTHAGARAEFWDGLPSMYGLLPWEELEKM</sequence>
<gene>
    <name evidence="2" type="ORF">B0H17DRAFT_904472</name>
</gene>
<dbReference type="CDD" id="cd18186">
    <property type="entry name" value="BTB_POZ_ZBTB_KLHL-like"/>
    <property type="match status" value="1"/>
</dbReference>
<reference evidence="2" key="1">
    <citation type="submission" date="2023-03" db="EMBL/GenBank/DDBJ databases">
        <title>Massive genome expansion in bonnet fungi (Mycena s.s.) driven by repeated elements and novel gene families across ecological guilds.</title>
        <authorList>
            <consortium name="Lawrence Berkeley National Laboratory"/>
            <person name="Harder C.B."/>
            <person name="Miyauchi S."/>
            <person name="Viragh M."/>
            <person name="Kuo A."/>
            <person name="Thoen E."/>
            <person name="Andreopoulos B."/>
            <person name="Lu D."/>
            <person name="Skrede I."/>
            <person name="Drula E."/>
            <person name="Henrissat B."/>
            <person name="Morin E."/>
            <person name="Kohler A."/>
            <person name="Barry K."/>
            <person name="LaButti K."/>
            <person name="Morin E."/>
            <person name="Salamov A."/>
            <person name="Lipzen A."/>
            <person name="Mereny Z."/>
            <person name="Hegedus B."/>
            <person name="Baldrian P."/>
            <person name="Stursova M."/>
            <person name="Weitz H."/>
            <person name="Taylor A."/>
            <person name="Grigoriev I.V."/>
            <person name="Nagy L.G."/>
            <person name="Martin F."/>
            <person name="Kauserud H."/>
        </authorList>
    </citation>
    <scope>NUCLEOTIDE SEQUENCE</scope>
    <source>
        <strain evidence="2">CBHHK067</strain>
    </source>
</reference>
<evidence type="ECO:0000259" key="1">
    <source>
        <dbReference type="PROSITE" id="PS50097"/>
    </source>
</evidence>
<feature type="non-terminal residue" evidence="2">
    <location>
        <position position="1"/>
    </location>
</feature>
<dbReference type="InterPro" id="IPR000210">
    <property type="entry name" value="BTB/POZ_dom"/>
</dbReference>
<protein>
    <recommendedName>
        <fullName evidence="1">BTB domain-containing protein</fullName>
    </recommendedName>
</protein>
<evidence type="ECO:0000313" key="3">
    <source>
        <dbReference type="Proteomes" id="UP001221757"/>
    </source>
</evidence>
<dbReference type="InterPro" id="IPR011333">
    <property type="entry name" value="SKP1/BTB/POZ_sf"/>
</dbReference>
<dbReference type="Gene3D" id="3.30.710.10">
    <property type="entry name" value="Potassium Channel Kv1.1, Chain A"/>
    <property type="match status" value="1"/>
</dbReference>
<dbReference type="AlphaFoldDB" id="A0AAD7GDW8"/>
<dbReference type="PROSITE" id="PS50097">
    <property type="entry name" value="BTB"/>
    <property type="match status" value="1"/>
</dbReference>
<evidence type="ECO:0000313" key="2">
    <source>
        <dbReference type="EMBL" id="KAJ7689849.1"/>
    </source>
</evidence>
<feature type="non-terminal residue" evidence="2">
    <location>
        <position position="298"/>
    </location>
</feature>
<feature type="domain" description="BTB" evidence="1">
    <location>
        <begin position="10"/>
        <end position="68"/>
    </location>
</feature>
<keyword evidence="3" id="KW-1185">Reference proteome</keyword>
<dbReference type="EMBL" id="JARKIE010000069">
    <property type="protein sequence ID" value="KAJ7689849.1"/>
    <property type="molecule type" value="Genomic_DNA"/>
</dbReference>